<organism evidence="2 3">
    <name type="scientific">Ktedonosporobacter rubrisoli</name>
    <dbReference type="NCBI Taxonomy" id="2509675"/>
    <lineage>
        <taxon>Bacteria</taxon>
        <taxon>Bacillati</taxon>
        <taxon>Chloroflexota</taxon>
        <taxon>Ktedonobacteria</taxon>
        <taxon>Ktedonobacterales</taxon>
        <taxon>Ktedonosporobacteraceae</taxon>
        <taxon>Ktedonosporobacter</taxon>
    </lineage>
</organism>
<feature type="transmembrane region" description="Helical" evidence="1">
    <location>
        <begin position="508"/>
        <end position="527"/>
    </location>
</feature>
<dbReference type="RefSeq" id="WP_129885461.1">
    <property type="nucleotide sequence ID" value="NZ_CP035758.1"/>
</dbReference>
<feature type="transmembrane region" description="Helical" evidence="1">
    <location>
        <begin position="184"/>
        <end position="209"/>
    </location>
</feature>
<feature type="transmembrane region" description="Helical" evidence="1">
    <location>
        <begin position="338"/>
        <end position="358"/>
    </location>
</feature>
<feature type="transmembrane region" description="Helical" evidence="1">
    <location>
        <begin position="59"/>
        <end position="83"/>
    </location>
</feature>
<name>A0A4P6JIX4_KTERU</name>
<evidence type="ECO:0000313" key="2">
    <source>
        <dbReference type="EMBL" id="QBD74862.1"/>
    </source>
</evidence>
<gene>
    <name evidence="2" type="ORF">EPA93_02170</name>
</gene>
<dbReference type="EMBL" id="CP035758">
    <property type="protein sequence ID" value="QBD74862.1"/>
    <property type="molecule type" value="Genomic_DNA"/>
</dbReference>
<proteinExistence type="predicted"/>
<reference evidence="2 3" key="1">
    <citation type="submission" date="2019-01" db="EMBL/GenBank/DDBJ databases">
        <title>Ktedonosporobacter rubrisoli SCAWS-G2.</title>
        <authorList>
            <person name="Huang Y."/>
            <person name="Yan B."/>
        </authorList>
    </citation>
    <scope>NUCLEOTIDE SEQUENCE [LARGE SCALE GENOMIC DNA]</scope>
    <source>
        <strain evidence="2 3">SCAWS-G2</strain>
    </source>
</reference>
<dbReference type="AlphaFoldDB" id="A0A4P6JIX4"/>
<evidence type="ECO:0000256" key="1">
    <source>
        <dbReference type="SAM" id="Phobius"/>
    </source>
</evidence>
<protein>
    <submittedName>
        <fullName evidence="2">Uncharacterized protein</fullName>
    </submittedName>
</protein>
<feature type="transmembrane region" description="Helical" evidence="1">
    <location>
        <begin position="449"/>
        <end position="472"/>
    </location>
</feature>
<evidence type="ECO:0000313" key="3">
    <source>
        <dbReference type="Proteomes" id="UP000290365"/>
    </source>
</evidence>
<keyword evidence="1" id="KW-0812">Transmembrane</keyword>
<keyword evidence="3" id="KW-1185">Reference proteome</keyword>
<feature type="transmembrane region" description="Helical" evidence="1">
    <location>
        <begin position="21"/>
        <end position="39"/>
    </location>
</feature>
<dbReference type="OrthoDB" id="6017159at2"/>
<feature type="transmembrane region" description="Helical" evidence="1">
    <location>
        <begin position="423"/>
        <end position="443"/>
    </location>
</feature>
<feature type="transmembrane region" description="Helical" evidence="1">
    <location>
        <begin position="479"/>
        <end position="496"/>
    </location>
</feature>
<feature type="transmembrane region" description="Helical" evidence="1">
    <location>
        <begin position="378"/>
        <end position="395"/>
    </location>
</feature>
<dbReference type="KEGG" id="kbs:EPA93_02170"/>
<sequence>MTQLRALYHLARADFLERTRRYSFFITLVVTIVAAYFYLPDKNAVYRTLSFGAYRGIYNSAWVGMQIGVLTAFWLSLAGFYVVKNTIERDQLTGVGQIIATTPLSKPMYTLGKMLSNFAVLATLVGVTALAAGIIQLIRAEDMHLDLWTLLNPFLLLTLPAIALPAALAVLFETIAWLRGSLGNTIYFILCLAGLIASQKGTSIAGMPITLDPFGFSIPLKQLHTIFLQKFPGFDGEVSIGLTEVDKPEKLHFFIWQGIHWTGDILLQRFFWLALAIALALLAALFFTRFDPARSMPPRKRLSNFLEMRKNQIVAEPEPAPVDIRLTSLAHARTQTRWLTVLIGEVLILLKGLSPWWYAITLLLNVAMLIVPPAIARGAFYPLAWIWPLFIWSGLGSREMRFRTNQLVFSTAHPLLRQFPMQCLAAVLCTLLMASGMLFRFLLLGDLTGLLVLLVGALFIVSLAIVAGIWVGNGRLFEFIYLAWWYVGPMNHLSPLDYMGTEPASSAGLRTLAYLLLAALFLVLAFIGRKRQLQI</sequence>
<keyword evidence="1" id="KW-1133">Transmembrane helix</keyword>
<feature type="transmembrane region" description="Helical" evidence="1">
    <location>
        <begin position="150"/>
        <end position="172"/>
    </location>
</feature>
<keyword evidence="1" id="KW-0472">Membrane</keyword>
<feature type="transmembrane region" description="Helical" evidence="1">
    <location>
        <begin position="115"/>
        <end position="138"/>
    </location>
</feature>
<dbReference type="Proteomes" id="UP000290365">
    <property type="component" value="Chromosome"/>
</dbReference>
<accession>A0A4P6JIX4</accession>
<feature type="transmembrane region" description="Helical" evidence="1">
    <location>
        <begin position="270"/>
        <end position="290"/>
    </location>
</feature>